<sequence>MAHIIVTIQVEGIQLHIHTPGIMAKHDTFGGLVEKVTPLGVQESLLIAVIKASLTSSVCRSFAEAVLKIFLFALHVDSMDGGSLYCATNELTIDGLSKKYFVLVHGGGFTAWCWHKTITLLAEAGFKVTTMDVTGVSIHSFDINSITSLPQYAKPPIAFLGMLADGEKVILVGHEFDGARISFAMELFLSKVSKAEYVTVVNMQSLILFFSLREYFGMEIIDSRFATNIVHNPNLEDKVLIDSGVLL</sequence>
<organism evidence="2 3">
    <name type="scientific">Nicotiana sylvestris</name>
    <name type="common">Wood tobacco</name>
    <name type="synonym">South American tobacco</name>
    <dbReference type="NCBI Taxonomy" id="4096"/>
    <lineage>
        <taxon>Eukaryota</taxon>
        <taxon>Viridiplantae</taxon>
        <taxon>Streptophyta</taxon>
        <taxon>Embryophyta</taxon>
        <taxon>Tracheophyta</taxon>
        <taxon>Spermatophyta</taxon>
        <taxon>Magnoliopsida</taxon>
        <taxon>eudicotyledons</taxon>
        <taxon>Gunneridae</taxon>
        <taxon>Pentapetalae</taxon>
        <taxon>asterids</taxon>
        <taxon>lamiids</taxon>
        <taxon>Solanales</taxon>
        <taxon>Solanaceae</taxon>
        <taxon>Nicotianoideae</taxon>
        <taxon>Nicotianeae</taxon>
        <taxon>Nicotiana</taxon>
    </lineage>
</organism>
<dbReference type="PANTHER" id="PTHR10992">
    <property type="entry name" value="METHYLESTERASE FAMILY MEMBER"/>
    <property type="match status" value="1"/>
</dbReference>
<dbReference type="Proteomes" id="UP000189701">
    <property type="component" value="Unplaced"/>
</dbReference>
<dbReference type="InterPro" id="IPR000073">
    <property type="entry name" value="AB_hydrolase_1"/>
</dbReference>
<dbReference type="InterPro" id="IPR045889">
    <property type="entry name" value="MES/HNL"/>
</dbReference>
<dbReference type="InterPro" id="IPR029058">
    <property type="entry name" value="AB_hydrolase_fold"/>
</dbReference>
<dbReference type="GO" id="GO:0080030">
    <property type="term" value="F:methyl indole-3-acetate esterase activity"/>
    <property type="evidence" value="ECO:0007669"/>
    <property type="project" value="TreeGrafter"/>
</dbReference>
<dbReference type="RefSeq" id="XP_009801232.1">
    <property type="nucleotide sequence ID" value="XM_009802930.1"/>
</dbReference>
<dbReference type="SUPFAM" id="SSF53474">
    <property type="entry name" value="alpha/beta-Hydrolases"/>
    <property type="match status" value="1"/>
</dbReference>
<dbReference type="AlphaFoldDB" id="A0A1U7YAT3"/>
<dbReference type="GO" id="GO:0009696">
    <property type="term" value="P:salicylic acid metabolic process"/>
    <property type="evidence" value="ECO:0007669"/>
    <property type="project" value="TreeGrafter"/>
</dbReference>
<dbReference type="GO" id="GO:0080031">
    <property type="term" value="F:methyl salicylate esterase activity"/>
    <property type="evidence" value="ECO:0007669"/>
    <property type="project" value="TreeGrafter"/>
</dbReference>
<dbReference type="Gene3D" id="3.40.50.1820">
    <property type="entry name" value="alpha/beta hydrolase"/>
    <property type="match status" value="1"/>
</dbReference>
<dbReference type="GO" id="GO:0080032">
    <property type="term" value="F:methyl jasmonate esterase activity"/>
    <property type="evidence" value="ECO:0007669"/>
    <property type="project" value="TreeGrafter"/>
</dbReference>
<evidence type="ECO:0000313" key="2">
    <source>
        <dbReference type="Proteomes" id="UP000189701"/>
    </source>
</evidence>
<feature type="domain" description="AB hydrolase-1" evidence="1">
    <location>
        <begin position="101"/>
        <end position="174"/>
    </location>
</feature>
<dbReference type="eggNOG" id="ENOG502QRBN">
    <property type="taxonomic scope" value="Eukaryota"/>
</dbReference>
<dbReference type="OrthoDB" id="10278223at2759"/>
<dbReference type="PANTHER" id="PTHR10992:SF872">
    <property type="entry name" value="METHYLESTERASE 11, CHLOROPLASTIC-RELATED"/>
    <property type="match status" value="1"/>
</dbReference>
<dbReference type="GO" id="GO:0009694">
    <property type="term" value="P:jasmonic acid metabolic process"/>
    <property type="evidence" value="ECO:0007669"/>
    <property type="project" value="TreeGrafter"/>
</dbReference>
<reference evidence="2" key="1">
    <citation type="journal article" date="2013" name="Genome Biol.">
        <title>Reference genomes and transcriptomes of Nicotiana sylvestris and Nicotiana tomentosiformis.</title>
        <authorList>
            <person name="Sierro N."/>
            <person name="Battey J.N."/>
            <person name="Ouadi S."/>
            <person name="Bovet L."/>
            <person name="Goepfert S."/>
            <person name="Bakaher N."/>
            <person name="Peitsch M.C."/>
            <person name="Ivanov N.V."/>
        </authorList>
    </citation>
    <scope>NUCLEOTIDE SEQUENCE [LARGE SCALE GENOMIC DNA]</scope>
</reference>
<proteinExistence type="predicted"/>
<dbReference type="Pfam" id="PF12697">
    <property type="entry name" value="Abhydrolase_6"/>
    <property type="match status" value="1"/>
</dbReference>
<name>A0A1U7YAT3_NICSY</name>
<dbReference type="STRING" id="4096.A0A1U7YAT3"/>
<accession>A0A1U7YAT3</accession>
<protein>
    <submittedName>
        <fullName evidence="3">Uncharacterized protein LOC104247003</fullName>
    </submittedName>
</protein>
<gene>
    <name evidence="3" type="primary">LOC104247003</name>
</gene>
<reference evidence="3" key="2">
    <citation type="submission" date="2025-08" db="UniProtKB">
        <authorList>
            <consortium name="RefSeq"/>
        </authorList>
    </citation>
    <scope>IDENTIFICATION</scope>
    <source>
        <tissue evidence="3">Leaf</tissue>
    </source>
</reference>
<evidence type="ECO:0000259" key="1">
    <source>
        <dbReference type="Pfam" id="PF12697"/>
    </source>
</evidence>
<keyword evidence="2" id="KW-1185">Reference proteome</keyword>
<evidence type="ECO:0000313" key="3">
    <source>
        <dbReference type="RefSeq" id="XP_009801232.1"/>
    </source>
</evidence>